<keyword evidence="9" id="KW-1185">Reference proteome</keyword>
<evidence type="ECO:0000256" key="4">
    <source>
        <dbReference type="ARBA" id="ARBA00023015"/>
    </source>
</evidence>
<dbReference type="PROSITE" id="PS50949">
    <property type="entry name" value="HTH_GNTR"/>
    <property type="match status" value="1"/>
</dbReference>
<reference evidence="8" key="1">
    <citation type="submission" date="2020-09" db="EMBL/GenBank/DDBJ databases">
        <title>A novel bacterium of genus Paenibacillus, isolated from South China Sea.</title>
        <authorList>
            <person name="Huang H."/>
            <person name="Mo K."/>
            <person name="Hu Y."/>
        </authorList>
    </citation>
    <scope>NUCLEOTIDE SEQUENCE</scope>
    <source>
        <strain evidence="8">IB182363</strain>
    </source>
</reference>
<organism evidence="8 9">
    <name type="scientific">Paenibacillus oceani</name>
    <dbReference type="NCBI Taxonomy" id="2772510"/>
    <lineage>
        <taxon>Bacteria</taxon>
        <taxon>Bacillati</taxon>
        <taxon>Bacillota</taxon>
        <taxon>Bacilli</taxon>
        <taxon>Bacillales</taxon>
        <taxon>Paenibacillaceae</taxon>
        <taxon>Paenibacillus</taxon>
    </lineage>
</organism>
<dbReference type="GO" id="GO:0015768">
    <property type="term" value="P:maltose transport"/>
    <property type="evidence" value="ECO:0007669"/>
    <property type="project" value="TreeGrafter"/>
</dbReference>
<comment type="caution">
    <text evidence="8">The sequence shown here is derived from an EMBL/GenBank/DDBJ whole genome shotgun (WGS) entry which is preliminary data.</text>
</comment>
<dbReference type="PANTHER" id="PTHR30061:SF50">
    <property type="entry name" value="MALTOSE_MALTODEXTRIN-BINDING PERIPLASMIC PROTEIN"/>
    <property type="match status" value="1"/>
</dbReference>
<evidence type="ECO:0000256" key="6">
    <source>
        <dbReference type="ARBA" id="ARBA00023163"/>
    </source>
</evidence>
<feature type="domain" description="HTH gntR-type" evidence="7">
    <location>
        <begin position="11"/>
        <end position="79"/>
    </location>
</feature>
<protein>
    <submittedName>
        <fullName evidence="8">Extracellular solute-binding protein</fullName>
    </submittedName>
</protein>
<evidence type="ECO:0000256" key="5">
    <source>
        <dbReference type="ARBA" id="ARBA00023125"/>
    </source>
</evidence>
<dbReference type="GO" id="GO:0003700">
    <property type="term" value="F:DNA-binding transcription factor activity"/>
    <property type="evidence" value="ECO:0007669"/>
    <property type="project" value="InterPro"/>
</dbReference>
<dbReference type="AlphaFoldDB" id="A0A927C6B0"/>
<dbReference type="Proteomes" id="UP000639396">
    <property type="component" value="Unassembled WGS sequence"/>
</dbReference>
<keyword evidence="5" id="KW-0238">DNA-binding</keyword>
<keyword evidence="6" id="KW-0804">Transcription</keyword>
<sequence>MRGRPTNEQFRQMLEHMVQTIKNEIVEGLYEPGTDLPSEKALAVRFGISNLSVRKGLEILAGEGWIEKIPNVGNRVLRRRPRVGLTLGLNETTVRNMALNELLKDFERLYSWITVHVKVYSASKEYERAEPNVIDVFTLSNMQFQQLCEQGGTGILDPIEVHPDLYPFLNDLFSHEGRAVLQPIIFTPVVLCYNKRHFRERGLAEPTGGWTWDDLVRNAEKLTEGERYGFCFHLPDVNRWPIFLLQSGERRRARRSPHVPDDAARLMEGIRLCKEIVCNHNVFPRYMSENNADIERMFLEGKLSMVLTSYMALNDWKQAEVEYDIAPMPFLHEPRTLTVATGAGIASHSGHKEEARLLVDYLTSERAQSLIRKHTLSIPARQRIEPSGWSGEIANVPGRYMLYRELIFSYRTHRDLPIAVSSMGKLAQLLKSYWANMTAEEELYRGIGELLDHQGGEPENGT</sequence>
<evidence type="ECO:0000256" key="1">
    <source>
        <dbReference type="ARBA" id="ARBA00008520"/>
    </source>
</evidence>
<evidence type="ECO:0000259" key="7">
    <source>
        <dbReference type="PROSITE" id="PS50949"/>
    </source>
</evidence>
<dbReference type="InterPro" id="IPR036388">
    <property type="entry name" value="WH-like_DNA-bd_sf"/>
</dbReference>
<proteinExistence type="inferred from homology"/>
<dbReference type="GO" id="GO:0042956">
    <property type="term" value="P:maltodextrin transmembrane transport"/>
    <property type="evidence" value="ECO:0007669"/>
    <property type="project" value="TreeGrafter"/>
</dbReference>
<evidence type="ECO:0000313" key="8">
    <source>
        <dbReference type="EMBL" id="MBD2862154.1"/>
    </source>
</evidence>
<keyword evidence="3" id="KW-0732">Signal</keyword>
<evidence type="ECO:0000256" key="2">
    <source>
        <dbReference type="ARBA" id="ARBA00022448"/>
    </source>
</evidence>
<dbReference type="SUPFAM" id="SSF53850">
    <property type="entry name" value="Periplasmic binding protein-like II"/>
    <property type="match status" value="1"/>
</dbReference>
<name>A0A927C6B0_9BACL</name>
<keyword evidence="2" id="KW-0813">Transport</keyword>
<evidence type="ECO:0000313" key="9">
    <source>
        <dbReference type="Proteomes" id="UP000639396"/>
    </source>
</evidence>
<dbReference type="InterPro" id="IPR036390">
    <property type="entry name" value="WH_DNA-bd_sf"/>
</dbReference>
<dbReference type="InterPro" id="IPR000524">
    <property type="entry name" value="Tscrpt_reg_HTH_GntR"/>
</dbReference>
<dbReference type="Gene3D" id="1.10.10.10">
    <property type="entry name" value="Winged helix-like DNA-binding domain superfamily/Winged helix DNA-binding domain"/>
    <property type="match status" value="1"/>
</dbReference>
<gene>
    <name evidence="8" type="ORF">IDH45_09185</name>
</gene>
<dbReference type="PRINTS" id="PR00035">
    <property type="entry name" value="HTHGNTR"/>
</dbReference>
<dbReference type="GO" id="GO:0055052">
    <property type="term" value="C:ATP-binding cassette (ABC) transporter complex, substrate-binding subunit-containing"/>
    <property type="evidence" value="ECO:0007669"/>
    <property type="project" value="TreeGrafter"/>
</dbReference>
<dbReference type="CDD" id="cd07377">
    <property type="entry name" value="WHTH_GntR"/>
    <property type="match status" value="1"/>
</dbReference>
<accession>A0A927C6B0</accession>
<dbReference type="InterPro" id="IPR006059">
    <property type="entry name" value="SBP"/>
</dbReference>
<dbReference type="EMBL" id="JACXJA010000009">
    <property type="protein sequence ID" value="MBD2862154.1"/>
    <property type="molecule type" value="Genomic_DNA"/>
</dbReference>
<dbReference type="PANTHER" id="PTHR30061">
    <property type="entry name" value="MALTOSE-BINDING PERIPLASMIC PROTEIN"/>
    <property type="match status" value="1"/>
</dbReference>
<dbReference type="RefSeq" id="WP_190926796.1">
    <property type="nucleotide sequence ID" value="NZ_JACXJA010000009.1"/>
</dbReference>
<dbReference type="GO" id="GO:0003677">
    <property type="term" value="F:DNA binding"/>
    <property type="evidence" value="ECO:0007669"/>
    <property type="project" value="UniProtKB-KW"/>
</dbReference>
<dbReference type="SMART" id="SM00345">
    <property type="entry name" value="HTH_GNTR"/>
    <property type="match status" value="1"/>
</dbReference>
<keyword evidence="4" id="KW-0805">Transcription regulation</keyword>
<dbReference type="Pfam" id="PF13416">
    <property type="entry name" value="SBP_bac_8"/>
    <property type="match status" value="1"/>
</dbReference>
<dbReference type="GO" id="GO:1901982">
    <property type="term" value="F:maltose binding"/>
    <property type="evidence" value="ECO:0007669"/>
    <property type="project" value="TreeGrafter"/>
</dbReference>
<evidence type="ECO:0000256" key="3">
    <source>
        <dbReference type="ARBA" id="ARBA00022729"/>
    </source>
</evidence>
<dbReference type="Pfam" id="PF00392">
    <property type="entry name" value="GntR"/>
    <property type="match status" value="1"/>
</dbReference>
<dbReference type="Gene3D" id="3.40.190.10">
    <property type="entry name" value="Periplasmic binding protein-like II"/>
    <property type="match status" value="1"/>
</dbReference>
<comment type="similarity">
    <text evidence="1">Belongs to the bacterial solute-binding protein 1 family.</text>
</comment>
<dbReference type="SUPFAM" id="SSF46785">
    <property type="entry name" value="Winged helix' DNA-binding domain"/>
    <property type="match status" value="1"/>
</dbReference>